<dbReference type="Proteomes" id="UP000221165">
    <property type="component" value="Unassembled WGS sequence"/>
</dbReference>
<dbReference type="GeneID" id="94434412"/>
<dbReference type="VEuPathDB" id="ToxoDB:CSUI_011100"/>
<dbReference type="RefSeq" id="XP_067916823.1">
    <property type="nucleotide sequence ID" value="XM_068071201.1"/>
</dbReference>
<protein>
    <submittedName>
        <fullName evidence="2">Uncharacterized protein</fullName>
    </submittedName>
</protein>
<feature type="compositionally biased region" description="Basic and acidic residues" evidence="1">
    <location>
        <begin position="172"/>
        <end position="219"/>
    </location>
</feature>
<sequence length="247" mass="29512">MSSGSGDVKVHTEKEISPFLRSCIGEPKKHRYKLPHILFPYHSPYRSPHRQRWWPGSLPRFPYHSHPKRWAPSCRSLSISFFAYHGLRDFSKKNFYELIHSLPLRGGTSHFWREAESADPYKYEGRKAGKLKSRGRLIEDFNTKVKIRFTGQSPSHTSRSRRNNQEESLCLVERHESEKREERKDHVADTKREEEIKTQGDDQQKKRLVEEENEKKKREWQIIQENKPRAGRKQLIFTPKEIYFKVR</sequence>
<dbReference type="EMBL" id="MIGC01009650">
    <property type="protein sequence ID" value="PHJ15089.1"/>
    <property type="molecule type" value="Genomic_DNA"/>
</dbReference>
<proteinExistence type="predicted"/>
<gene>
    <name evidence="2" type="ORF">CSUI_011100</name>
</gene>
<evidence type="ECO:0000256" key="1">
    <source>
        <dbReference type="SAM" id="MobiDB-lite"/>
    </source>
</evidence>
<comment type="caution">
    <text evidence="2">The sequence shown here is derived from an EMBL/GenBank/DDBJ whole genome shotgun (WGS) entry which is preliminary data.</text>
</comment>
<feature type="region of interest" description="Disordered" evidence="1">
    <location>
        <begin position="149"/>
        <end position="219"/>
    </location>
</feature>
<accession>A0A2C6KCR2</accession>
<keyword evidence="3" id="KW-1185">Reference proteome</keyword>
<evidence type="ECO:0000313" key="2">
    <source>
        <dbReference type="EMBL" id="PHJ15089.1"/>
    </source>
</evidence>
<evidence type="ECO:0000313" key="3">
    <source>
        <dbReference type="Proteomes" id="UP000221165"/>
    </source>
</evidence>
<name>A0A2C6KCR2_9APIC</name>
<organism evidence="2 3">
    <name type="scientific">Cystoisospora suis</name>
    <dbReference type="NCBI Taxonomy" id="483139"/>
    <lineage>
        <taxon>Eukaryota</taxon>
        <taxon>Sar</taxon>
        <taxon>Alveolata</taxon>
        <taxon>Apicomplexa</taxon>
        <taxon>Conoidasida</taxon>
        <taxon>Coccidia</taxon>
        <taxon>Eucoccidiorida</taxon>
        <taxon>Eimeriorina</taxon>
        <taxon>Sarcocystidae</taxon>
        <taxon>Cystoisospora</taxon>
    </lineage>
</organism>
<dbReference type="AlphaFoldDB" id="A0A2C6KCR2"/>
<reference evidence="2 3" key="1">
    <citation type="journal article" date="2017" name="Int. J. Parasitol.">
        <title>The genome of the protozoan parasite Cystoisospora suis and a reverse vaccinology approach to identify vaccine candidates.</title>
        <authorList>
            <person name="Palmieri N."/>
            <person name="Shrestha A."/>
            <person name="Ruttkowski B."/>
            <person name="Beck T."/>
            <person name="Vogl C."/>
            <person name="Tomley F."/>
            <person name="Blake D.P."/>
            <person name="Joachim A."/>
        </authorList>
    </citation>
    <scope>NUCLEOTIDE SEQUENCE [LARGE SCALE GENOMIC DNA]</scope>
    <source>
        <strain evidence="2 3">Wien I</strain>
    </source>
</reference>
<dbReference type="OrthoDB" id="328867at2759"/>